<dbReference type="OrthoDB" id="1757123at2"/>
<dbReference type="STRING" id="426128.SAMN05660297_00684"/>
<dbReference type="GO" id="GO:0046983">
    <property type="term" value="F:protein dimerization activity"/>
    <property type="evidence" value="ECO:0007669"/>
    <property type="project" value="InterPro"/>
</dbReference>
<protein>
    <submittedName>
        <fullName evidence="1">Spo0E like sporulation regulatory protein</fullName>
    </submittedName>
</protein>
<proteinExistence type="predicted"/>
<dbReference type="RefSeq" id="WP_090439339.1">
    <property type="nucleotide sequence ID" value="NZ_FOHU01000002.1"/>
</dbReference>
<accession>A0A1H9ZTF7</accession>
<dbReference type="EMBL" id="FOHU01000002">
    <property type="protein sequence ID" value="SES84108.1"/>
    <property type="molecule type" value="Genomic_DNA"/>
</dbReference>
<sequence length="54" mass="6442">MNQLLKLEKKIRKTRKKLHQLIKDKDGNLLDPEVVEASQELDVFMVNYSEMLRN</sequence>
<dbReference type="Proteomes" id="UP000199568">
    <property type="component" value="Unassembled WGS sequence"/>
</dbReference>
<dbReference type="InterPro" id="IPR018540">
    <property type="entry name" value="Spo0E-like"/>
</dbReference>
<organism evidence="1 2">
    <name type="scientific">Natronincola peptidivorans</name>
    <dbReference type="NCBI Taxonomy" id="426128"/>
    <lineage>
        <taxon>Bacteria</taxon>
        <taxon>Bacillati</taxon>
        <taxon>Bacillota</taxon>
        <taxon>Clostridia</taxon>
        <taxon>Peptostreptococcales</taxon>
        <taxon>Natronincolaceae</taxon>
        <taxon>Natronincola</taxon>
    </lineage>
</organism>
<dbReference type="SUPFAM" id="SSF140500">
    <property type="entry name" value="BAS1536-like"/>
    <property type="match status" value="1"/>
</dbReference>
<name>A0A1H9ZTF7_9FIRM</name>
<dbReference type="AlphaFoldDB" id="A0A1H9ZTF7"/>
<dbReference type="Pfam" id="PF09388">
    <property type="entry name" value="SpoOE-like"/>
    <property type="match status" value="1"/>
</dbReference>
<dbReference type="InterPro" id="IPR036638">
    <property type="entry name" value="HLH_DNA-bd_sf"/>
</dbReference>
<keyword evidence="2" id="KW-1185">Reference proteome</keyword>
<dbReference type="Gene3D" id="4.10.280.10">
    <property type="entry name" value="Helix-loop-helix DNA-binding domain"/>
    <property type="match status" value="1"/>
</dbReference>
<gene>
    <name evidence="1" type="ORF">SAMN05660297_00684</name>
</gene>
<evidence type="ECO:0000313" key="1">
    <source>
        <dbReference type="EMBL" id="SES84108.1"/>
    </source>
</evidence>
<reference evidence="1 2" key="1">
    <citation type="submission" date="2016-10" db="EMBL/GenBank/DDBJ databases">
        <authorList>
            <person name="de Groot N.N."/>
        </authorList>
    </citation>
    <scope>NUCLEOTIDE SEQUENCE [LARGE SCALE GENOMIC DNA]</scope>
    <source>
        <strain evidence="1 2">DSM 18979</strain>
    </source>
</reference>
<evidence type="ECO:0000313" key="2">
    <source>
        <dbReference type="Proteomes" id="UP000199568"/>
    </source>
</evidence>
<dbReference type="GO" id="GO:0043937">
    <property type="term" value="P:regulation of sporulation"/>
    <property type="evidence" value="ECO:0007669"/>
    <property type="project" value="InterPro"/>
</dbReference>
<dbReference type="InterPro" id="IPR037208">
    <property type="entry name" value="Spo0E-like_sf"/>
</dbReference>